<feature type="transmembrane region" description="Helical" evidence="8">
    <location>
        <begin position="280"/>
        <end position="302"/>
    </location>
</feature>
<sequence>MVEFISKLTKFSTKLLQFHYQINGICPLAFDENFRPQESRRLRRYSIFLVIYLTSFILSLYYEKEHFINNEKSNVGETVDFIQLVSMRMSSIIIVLEAFIQREHLMNYFNNLHDVDNIMSDINVKMNFKMEQFKDLVKIIIAITFCIGSESMVVLMYKLRFKLETFLYWISYTPFYIHCCMRYFQLMQFIMIIKRRIDIVNEKLSEIDIYRPSNYDTLDDLRRICYKLFIMSHSINRAFGLSTLVNITNDFITVTLNSYFMFVAFQKFTYKSKIKAVESIFWSLPHCINIIVLSTCCQLTVLSTRKIGMLLHRIKFNYSNGNQSMFMSHFSIQLLHQKIKFNAFGFFTIDFSLLYAIAATVTTYLVILIQFYLNEKSKGTETNFNA</sequence>
<feature type="transmembrane region" description="Helical" evidence="8">
    <location>
        <begin position="169"/>
        <end position="193"/>
    </location>
</feature>
<dbReference type="GO" id="GO:0050909">
    <property type="term" value="P:sensory perception of taste"/>
    <property type="evidence" value="ECO:0007669"/>
    <property type="project" value="InterPro"/>
</dbReference>
<feature type="transmembrane region" description="Helical" evidence="8">
    <location>
        <begin position="82"/>
        <end position="100"/>
    </location>
</feature>
<keyword evidence="4 8" id="KW-1133">Transmembrane helix</keyword>
<name>A0A9N9RZ67_9DIPT</name>
<reference evidence="9" key="2">
    <citation type="submission" date="2022-10" db="EMBL/GenBank/DDBJ databases">
        <authorList>
            <consortium name="ENA_rothamsted_submissions"/>
            <consortium name="culmorum"/>
            <person name="King R."/>
        </authorList>
    </citation>
    <scope>NUCLEOTIDE SEQUENCE</scope>
</reference>
<dbReference type="Pfam" id="PF08395">
    <property type="entry name" value="7tm_7"/>
    <property type="match status" value="1"/>
</dbReference>
<dbReference type="EMBL" id="OU895879">
    <property type="protein sequence ID" value="CAG9806605.1"/>
    <property type="molecule type" value="Genomic_DNA"/>
</dbReference>
<comment type="function">
    <text evidence="8">Gustatory receptor which mediates acceptance or avoidance behavior, depending on its substrates.</text>
</comment>
<dbReference type="GO" id="GO:0007165">
    <property type="term" value="P:signal transduction"/>
    <property type="evidence" value="ECO:0007669"/>
    <property type="project" value="UniProtKB-KW"/>
</dbReference>
<comment type="similarity">
    <text evidence="8">Belongs to the insect chemoreceptor superfamily. Gustatory receptor (GR) family.</text>
</comment>
<organism evidence="9 10">
    <name type="scientific">Chironomus riparius</name>
    <dbReference type="NCBI Taxonomy" id="315576"/>
    <lineage>
        <taxon>Eukaryota</taxon>
        <taxon>Metazoa</taxon>
        <taxon>Ecdysozoa</taxon>
        <taxon>Arthropoda</taxon>
        <taxon>Hexapoda</taxon>
        <taxon>Insecta</taxon>
        <taxon>Pterygota</taxon>
        <taxon>Neoptera</taxon>
        <taxon>Endopterygota</taxon>
        <taxon>Diptera</taxon>
        <taxon>Nematocera</taxon>
        <taxon>Chironomoidea</taxon>
        <taxon>Chironomidae</taxon>
        <taxon>Chironominae</taxon>
        <taxon>Chironomus</taxon>
    </lineage>
</organism>
<keyword evidence="2 8" id="KW-1003">Cell membrane</keyword>
<dbReference type="GO" id="GO:0007635">
    <property type="term" value="P:chemosensory behavior"/>
    <property type="evidence" value="ECO:0007669"/>
    <property type="project" value="TreeGrafter"/>
</dbReference>
<keyword evidence="3 8" id="KW-0812">Transmembrane</keyword>
<dbReference type="PANTHER" id="PTHR21143:SF104">
    <property type="entry name" value="GUSTATORY RECEPTOR 8A-RELATED"/>
    <property type="match status" value="1"/>
</dbReference>
<keyword evidence="10" id="KW-1185">Reference proteome</keyword>
<evidence type="ECO:0000256" key="7">
    <source>
        <dbReference type="ARBA" id="ARBA00023224"/>
    </source>
</evidence>
<dbReference type="PANTHER" id="PTHR21143">
    <property type="entry name" value="INVERTEBRATE GUSTATORY RECEPTOR"/>
    <property type="match status" value="1"/>
</dbReference>
<keyword evidence="7 8" id="KW-0807">Transducer</keyword>
<dbReference type="InterPro" id="IPR013604">
    <property type="entry name" value="7TM_chemorcpt"/>
</dbReference>
<evidence type="ECO:0000256" key="1">
    <source>
        <dbReference type="ARBA" id="ARBA00004651"/>
    </source>
</evidence>
<feature type="transmembrane region" description="Helical" evidence="8">
    <location>
        <begin position="238"/>
        <end position="260"/>
    </location>
</feature>
<dbReference type="GO" id="GO:0043025">
    <property type="term" value="C:neuronal cell body"/>
    <property type="evidence" value="ECO:0007669"/>
    <property type="project" value="TreeGrafter"/>
</dbReference>
<dbReference type="GO" id="GO:0005886">
    <property type="term" value="C:plasma membrane"/>
    <property type="evidence" value="ECO:0007669"/>
    <property type="project" value="UniProtKB-SubCell"/>
</dbReference>
<evidence type="ECO:0000256" key="6">
    <source>
        <dbReference type="ARBA" id="ARBA00023170"/>
    </source>
</evidence>
<dbReference type="Proteomes" id="UP001153620">
    <property type="component" value="Chromosome 3"/>
</dbReference>
<dbReference type="GO" id="GO:0008049">
    <property type="term" value="P:male courtship behavior"/>
    <property type="evidence" value="ECO:0007669"/>
    <property type="project" value="TreeGrafter"/>
</dbReference>
<proteinExistence type="inferred from homology"/>
<evidence type="ECO:0000256" key="3">
    <source>
        <dbReference type="ARBA" id="ARBA00022692"/>
    </source>
</evidence>
<evidence type="ECO:0000313" key="10">
    <source>
        <dbReference type="Proteomes" id="UP001153620"/>
    </source>
</evidence>
<gene>
    <name evidence="9" type="ORF">CHIRRI_LOCUS9460</name>
</gene>
<accession>A0A9N9RZ67</accession>
<evidence type="ECO:0000313" key="9">
    <source>
        <dbReference type="EMBL" id="CAG9806605.1"/>
    </source>
</evidence>
<feature type="transmembrane region" description="Helical" evidence="8">
    <location>
        <begin position="343"/>
        <end position="373"/>
    </location>
</feature>
<protein>
    <recommendedName>
        <fullName evidence="8">Gustatory receptor</fullName>
    </recommendedName>
</protein>
<evidence type="ECO:0000256" key="8">
    <source>
        <dbReference type="RuleBase" id="RU363108"/>
    </source>
</evidence>
<keyword evidence="6 8" id="KW-0675">Receptor</keyword>
<feature type="transmembrane region" description="Helical" evidence="8">
    <location>
        <begin position="45"/>
        <end position="62"/>
    </location>
</feature>
<dbReference type="GO" id="GO:0030425">
    <property type="term" value="C:dendrite"/>
    <property type="evidence" value="ECO:0007669"/>
    <property type="project" value="TreeGrafter"/>
</dbReference>
<dbReference type="GO" id="GO:0030424">
    <property type="term" value="C:axon"/>
    <property type="evidence" value="ECO:0007669"/>
    <property type="project" value="TreeGrafter"/>
</dbReference>
<dbReference type="OrthoDB" id="6478931at2759"/>
<reference evidence="9" key="1">
    <citation type="submission" date="2022-01" db="EMBL/GenBank/DDBJ databases">
        <authorList>
            <person name="King R."/>
        </authorList>
    </citation>
    <scope>NUCLEOTIDE SEQUENCE</scope>
</reference>
<keyword evidence="5 8" id="KW-0472">Membrane</keyword>
<feature type="transmembrane region" description="Helical" evidence="8">
    <location>
        <begin position="136"/>
        <end position="157"/>
    </location>
</feature>
<evidence type="ECO:0000256" key="2">
    <source>
        <dbReference type="ARBA" id="ARBA00022475"/>
    </source>
</evidence>
<evidence type="ECO:0000256" key="4">
    <source>
        <dbReference type="ARBA" id="ARBA00022989"/>
    </source>
</evidence>
<evidence type="ECO:0000256" key="5">
    <source>
        <dbReference type="ARBA" id="ARBA00023136"/>
    </source>
</evidence>
<dbReference type="AlphaFoldDB" id="A0A9N9RZ67"/>
<comment type="subcellular location">
    <subcellularLocation>
        <location evidence="1 8">Cell membrane</location>
        <topology evidence="1 8">Multi-pass membrane protein</topology>
    </subcellularLocation>
</comment>